<proteinExistence type="predicted"/>
<dbReference type="Pfam" id="PF04296">
    <property type="entry name" value="YlxR"/>
    <property type="match status" value="1"/>
</dbReference>
<dbReference type="InterPro" id="IPR007393">
    <property type="entry name" value="YlxR_dom"/>
</dbReference>
<dbReference type="Gene3D" id="3.30.1230.10">
    <property type="entry name" value="YlxR-like"/>
    <property type="match status" value="1"/>
</dbReference>
<evidence type="ECO:0000313" key="2">
    <source>
        <dbReference type="EMBL" id="ATX79778.1"/>
    </source>
</evidence>
<accession>A0A2K8KXV3</accession>
<feature type="domain" description="YlxR" evidence="1">
    <location>
        <begin position="1"/>
        <end position="63"/>
    </location>
</feature>
<dbReference type="KEGG" id="maes:Ga0123461_1362"/>
<dbReference type="Gene3D" id="3.30.1330.30">
    <property type="match status" value="1"/>
</dbReference>
<dbReference type="GO" id="GO:0005840">
    <property type="term" value="C:ribosome"/>
    <property type="evidence" value="ECO:0007669"/>
    <property type="project" value="UniProtKB-KW"/>
</dbReference>
<name>A0A2K8KXV3_MARES</name>
<dbReference type="EMBL" id="CP018799">
    <property type="protein sequence ID" value="ATX79778.1"/>
    <property type="molecule type" value="Genomic_DNA"/>
</dbReference>
<dbReference type="OrthoDB" id="9813251at2"/>
<evidence type="ECO:0000313" key="3">
    <source>
        <dbReference type="Proteomes" id="UP000231701"/>
    </source>
</evidence>
<dbReference type="SUPFAM" id="SSF64376">
    <property type="entry name" value="YlxR-like"/>
    <property type="match status" value="1"/>
</dbReference>
<dbReference type="Proteomes" id="UP000231701">
    <property type="component" value="Chromosome"/>
</dbReference>
<keyword evidence="2" id="KW-0689">Ribosomal protein</keyword>
<evidence type="ECO:0000259" key="1">
    <source>
        <dbReference type="Pfam" id="PF04296"/>
    </source>
</evidence>
<keyword evidence="3" id="KW-1185">Reference proteome</keyword>
<dbReference type="AlphaFoldDB" id="A0A2K8KXV3"/>
<organism evidence="2 3">
    <name type="scientific">Mariprofundus aestuarium</name>
    <dbReference type="NCBI Taxonomy" id="1921086"/>
    <lineage>
        <taxon>Bacteria</taxon>
        <taxon>Pseudomonadati</taxon>
        <taxon>Pseudomonadota</taxon>
        <taxon>Candidatius Mariprofundia</taxon>
        <taxon>Mariprofundales</taxon>
        <taxon>Mariprofundaceae</taxon>
        <taxon>Mariprofundus</taxon>
    </lineage>
</organism>
<sequence length="181" mass="20572">MLRLIVDDEGQLWPDLLQKLPGRGVYLCMQAECLNGMSDRRLQPLKAKFKVDFPQWEKVKERLVSILHKQLLQMFTRLRVKTEIGRDAVMHRLWNNAPVLLLIATDAGDAVVRQIEDAVEKREQAGHKSRTLSVESKQWLGEMLGRDSVAVAALGTSGMMATNVRKLNQYCGWYGQLKVIG</sequence>
<protein>
    <submittedName>
        <fullName evidence="2">LSU ribosomal protein L7AE</fullName>
    </submittedName>
</protein>
<reference evidence="2 3" key="1">
    <citation type="submission" date="2016-12" db="EMBL/GenBank/DDBJ databases">
        <title>Isolation and genomic insights into novel planktonic Zetaproteobacteria from stratified waters of the Chesapeake Bay.</title>
        <authorList>
            <person name="McAllister S.M."/>
            <person name="Kato S."/>
            <person name="Chan C.S."/>
            <person name="Chiu B.K."/>
            <person name="Field E.K."/>
        </authorList>
    </citation>
    <scope>NUCLEOTIDE SEQUENCE [LARGE SCALE GENOMIC DNA]</scope>
    <source>
        <strain evidence="2 3">CP-5</strain>
    </source>
</reference>
<keyword evidence="2" id="KW-0687">Ribonucleoprotein</keyword>
<gene>
    <name evidence="2" type="ORF">Ga0123461_1362</name>
</gene>
<dbReference type="InterPro" id="IPR029064">
    <property type="entry name" value="Ribosomal_eL30-like_sf"/>
</dbReference>
<dbReference type="InterPro" id="IPR035931">
    <property type="entry name" value="YlxR-like_sf"/>
</dbReference>